<keyword evidence="17" id="KW-1185">Reference proteome</keyword>
<dbReference type="InterPro" id="IPR026516">
    <property type="entry name" value="THAP1/10"/>
</dbReference>
<evidence type="ECO:0000313" key="17">
    <source>
        <dbReference type="Proteomes" id="UP000014500"/>
    </source>
</evidence>
<dbReference type="PROSITE" id="PS50950">
    <property type="entry name" value="ZF_THAP"/>
    <property type="match status" value="1"/>
</dbReference>
<dbReference type="Gene3D" id="6.20.210.20">
    <property type="entry name" value="THAP domain"/>
    <property type="match status" value="1"/>
</dbReference>
<evidence type="ECO:0000256" key="13">
    <source>
        <dbReference type="SAM" id="Coils"/>
    </source>
</evidence>
<keyword evidence="5" id="KW-0862">Zinc</keyword>
<sequence>MTNCSVPYCKSAKRKTIGISFHEFPSKEPRRSRWIKIIQNLDGNDHTWQPSDHSVICGLHFRPEDFKTNCKHFILLPEAVPNVFNDTSKNHLVKTRKRRRVLTRTMVATATKIRSLKKSRKEEKENDTLAEENQNPASEFVTDVSMKGKEEVFTVSVGCQTEILSVKMLKRFQDELRQAKNTAGCLVKKLEMLEKEIKELIDEM</sequence>
<evidence type="ECO:0000256" key="12">
    <source>
        <dbReference type="PROSITE-ProRule" id="PRU00309"/>
    </source>
</evidence>
<dbReference type="OMA" id="FTCNTHI"/>
<dbReference type="GO" id="GO:0005654">
    <property type="term" value="C:nucleoplasm"/>
    <property type="evidence" value="ECO:0007669"/>
    <property type="project" value="UniProtKB-SubCell"/>
</dbReference>
<name>T1IW91_STRMM</name>
<dbReference type="GO" id="GO:0008270">
    <property type="term" value="F:zinc ion binding"/>
    <property type="evidence" value="ECO:0007669"/>
    <property type="project" value="UniProtKB-KW"/>
</dbReference>
<dbReference type="EnsemblMetazoa" id="SMAR005454-RA">
    <property type="protein sequence ID" value="SMAR005454-PA"/>
    <property type="gene ID" value="SMAR005454"/>
</dbReference>
<evidence type="ECO:0000256" key="11">
    <source>
        <dbReference type="ARBA" id="ARBA00023306"/>
    </source>
</evidence>
<evidence type="ECO:0000256" key="9">
    <source>
        <dbReference type="ARBA" id="ARBA00023163"/>
    </source>
</evidence>
<evidence type="ECO:0000256" key="4">
    <source>
        <dbReference type="ARBA" id="ARBA00022771"/>
    </source>
</evidence>
<keyword evidence="4 12" id="KW-0863">Zinc-finger</keyword>
<feature type="region of interest" description="Disordered" evidence="14">
    <location>
        <begin position="117"/>
        <end position="137"/>
    </location>
</feature>
<feature type="domain" description="THAP-type" evidence="15">
    <location>
        <begin position="1"/>
        <end position="84"/>
    </location>
</feature>
<evidence type="ECO:0000256" key="8">
    <source>
        <dbReference type="ARBA" id="ARBA00023125"/>
    </source>
</evidence>
<comment type="similarity">
    <text evidence="2">Belongs to the THAP1 family.</text>
</comment>
<dbReference type="SMART" id="SM00692">
    <property type="entry name" value="DM3"/>
    <property type="match status" value="1"/>
</dbReference>
<dbReference type="PANTHER" id="PTHR46600">
    <property type="entry name" value="THAP DOMAIN-CONTAINING"/>
    <property type="match status" value="1"/>
</dbReference>
<keyword evidence="7 13" id="KW-0175">Coiled coil</keyword>
<dbReference type="SMART" id="SM00980">
    <property type="entry name" value="THAP"/>
    <property type="match status" value="1"/>
</dbReference>
<evidence type="ECO:0000256" key="7">
    <source>
        <dbReference type="ARBA" id="ARBA00023054"/>
    </source>
</evidence>
<dbReference type="PANTHER" id="PTHR46600:SF1">
    <property type="entry name" value="THAP DOMAIN-CONTAINING PROTEIN 1"/>
    <property type="match status" value="1"/>
</dbReference>
<evidence type="ECO:0000256" key="3">
    <source>
        <dbReference type="ARBA" id="ARBA00022723"/>
    </source>
</evidence>
<keyword evidence="11" id="KW-0131">Cell cycle</keyword>
<protein>
    <recommendedName>
        <fullName evidence="15">THAP-type domain-containing protein</fullName>
    </recommendedName>
</protein>
<dbReference type="InterPro" id="IPR038441">
    <property type="entry name" value="THAP_Znf_sf"/>
</dbReference>
<accession>T1IW91</accession>
<dbReference type="Proteomes" id="UP000014500">
    <property type="component" value="Unassembled WGS sequence"/>
</dbReference>
<keyword evidence="9" id="KW-0804">Transcription</keyword>
<evidence type="ECO:0000256" key="10">
    <source>
        <dbReference type="ARBA" id="ARBA00023242"/>
    </source>
</evidence>
<dbReference type="eggNOG" id="ENOG502TBE0">
    <property type="taxonomic scope" value="Eukaryota"/>
</dbReference>
<evidence type="ECO:0000256" key="1">
    <source>
        <dbReference type="ARBA" id="ARBA00004642"/>
    </source>
</evidence>
<dbReference type="AlphaFoldDB" id="T1IW91"/>
<keyword evidence="3" id="KW-0479">Metal-binding</keyword>
<evidence type="ECO:0000259" key="15">
    <source>
        <dbReference type="PROSITE" id="PS50950"/>
    </source>
</evidence>
<evidence type="ECO:0000256" key="14">
    <source>
        <dbReference type="SAM" id="MobiDB-lite"/>
    </source>
</evidence>
<dbReference type="InterPro" id="IPR006612">
    <property type="entry name" value="THAP_Znf"/>
</dbReference>
<keyword evidence="6" id="KW-0805">Transcription regulation</keyword>
<dbReference type="EMBL" id="JH431611">
    <property type="status" value="NOT_ANNOTATED_CDS"/>
    <property type="molecule type" value="Genomic_DNA"/>
</dbReference>
<keyword evidence="10" id="KW-0539">Nucleus</keyword>
<evidence type="ECO:0000256" key="6">
    <source>
        <dbReference type="ARBA" id="ARBA00023015"/>
    </source>
</evidence>
<evidence type="ECO:0000313" key="16">
    <source>
        <dbReference type="EnsemblMetazoa" id="SMAR005454-PA"/>
    </source>
</evidence>
<dbReference type="Pfam" id="PF05485">
    <property type="entry name" value="THAP"/>
    <property type="match status" value="1"/>
</dbReference>
<comment type="subcellular location">
    <subcellularLocation>
        <location evidence="1">Nucleus</location>
        <location evidence="1">Nucleoplasm</location>
    </subcellularLocation>
</comment>
<feature type="coiled-coil region" evidence="13">
    <location>
        <begin position="169"/>
        <end position="203"/>
    </location>
</feature>
<evidence type="ECO:0000256" key="2">
    <source>
        <dbReference type="ARBA" id="ARBA00006177"/>
    </source>
</evidence>
<organism evidence="16 17">
    <name type="scientific">Strigamia maritima</name>
    <name type="common">European centipede</name>
    <name type="synonym">Geophilus maritimus</name>
    <dbReference type="NCBI Taxonomy" id="126957"/>
    <lineage>
        <taxon>Eukaryota</taxon>
        <taxon>Metazoa</taxon>
        <taxon>Ecdysozoa</taxon>
        <taxon>Arthropoda</taxon>
        <taxon>Myriapoda</taxon>
        <taxon>Chilopoda</taxon>
        <taxon>Pleurostigmophora</taxon>
        <taxon>Geophilomorpha</taxon>
        <taxon>Linotaeniidae</taxon>
        <taxon>Strigamia</taxon>
    </lineage>
</organism>
<reference evidence="16" key="2">
    <citation type="submission" date="2015-02" db="UniProtKB">
        <authorList>
            <consortium name="EnsemblMetazoa"/>
        </authorList>
    </citation>
    <scope>IDENTIFICATION</scope>
</reference>
<keyword evidence="8 12" id="KW-0238">DNA-binding</keyword>
<reference evidence="17" key="1">
    <citation type="submission" date="2011-05" db="EMBL/GenBank/DDBJ databases">
        <authorList>
            <person name="Richards S.R."/>
            <person name="Qu J."/>
            <person name="Jiang H."/>
            <person name="Jhangiani S.N."/>
            <person name="Agravi P."/>
            <person name="Goodspeed R."/>
            <person name="Gross S."/>
            <person name="Mandapat C."/>
            <person name="Jackson L."/>
            <person name="Mathew T."/>
            <person name="Pu L."/>
            <person name="Thornton R."/>
            <person name="Saada N."/>
            <person name="Wilczek-Boney K.B."/>
            <person name="Lee S."/>
            <person name="Kovar C."/>
            <person name="Wu Y."/>
            <person name="Scherer S.E."/>
            <person name="Worley K.C."/>
            <person name="Muzny D.M."/>
            <person name="Gibbs R."/>
        </authorList>
    </citation>
    <scope>NUCLEOTIDE SEQUENCE</scope>
    <source>
        <strain evidence="17">Brora</strain>
    </source>
</reference>
<evidence type="ECO:0000256" key="5">
    <source>
        <dbReference type="ARBA" id="ARBA00022833"/>
    </source>
</evidence>
<proteinExistence type="inferred from homology"/>
<dbReference type="HOGENOM" id="CLU_1344770_0_0_1"/>
<dbReference type="GO" id="GO:0043565">
    <property type="term" value="F:sequence-specific DNA binding"/>
    <property type="evidence" value="ECO:0007669"/>
    <property type="project" value="InterPro"/>
</dbReference>
<dbReference type="SUPFAM" id="SSF57716">
    <property type="entry name" value="Glucocorticoid receptor-like (DNA-binding domain)"/>
    <property type="match status" value="1"/>
</dbReference>